<sequence length="40" mass="4421">MATGRVTDYSEATGLWDSLHEAKRLLASRDYNTGSFSPCL</sequence>
<name>A0ABQ0J1J7_GLUTH</name>
<evidence type="ECO:0000313" key="1">
    <source>
        <dbReference type="EMBL" id="GAD28325.1"/>
    </source>
</evidence>
<dbReference type="EMBL" id="BASM01000085">
    <property type="protein sequence ID" value="GAD28325.1"/>
    <property type="molecule type" value="Genomic_DNA"/>
</dbReference>
<evidence type="ECO:0000313" key="2">
    <source>
        <dbReference type="Proteomes" id="UP000018209"/>
    </source>
</evidence>
<dbReference type="Proteomes" id="UP000018209">
    <property type="component" value="Unassembled WGS sequence"/>
</dbReference>
<proteinExistence type="predicted"/>
<organism evidence="1 2">
    <name type="scientific">Gluconobacter thailandicus NBRC 3257</name>
    <dbReference type="NCBI Taxonomy" id="1381097"/>
    <lineage>
        <taxon>Bacteria</taxon>
        <taxon>Pseudomonadati</taxon>
        <taxon>Pseudomonadota</taxon>
        <taxon>Alphaproteobacteria</taxon>
        <taxon>Acetobacterales</taxon>
        <taxon>Acetobacteraceae</taxon>
        <taxon>Gluconobacter</taxon>
    </lineage>
</organism>
<comment type="caution">
    <text evidence="1">The sequence shown here is derived from an EMBL/GenBank/DDBJ whole genome shotgun (WGS) entry which is preliminary data.</text>
</comment>
<gene>
    <name evidence="1" type="ORF">NBRC3257_3324</name>
</gene>
<accession>A0ABQ0J1J7</accession>
<protein>
    <submittedName>
        <fullName evidence="1">Uncharacterized protein</fullName>
    </submittedName>
</protein>
<keyword evidence="2" id="KW-1185">Reference proteome</keyword>
<reference evidence="1 2" key="1">
    <citation type="submission" date="2013-08" db="EMBL/GenBank/DDBJ databases">
        <title>Gluconobacter thailandicus NBRC 3257 whole genome sequence.</title>
        <authorList>
            <person name="Matsutani M."/>
            <person name="Yakushi T."/>
            <person name="Matsushita K."/>
        </authorList>
    </citation>
    <scope>NUCLEOTIDE SEQUENCE [LARGE SCALE GENOMIC DNA]</scope>
    <source>
        <strain evidence="1 2">NBRC 3257</strain>
    </source>
</reference>